<dbReference type="Gene3D" id="3.90.550.10">
    <property type="entry name" value="Spore Coat Polysaccharide Biosynthesis Protein SpsA, Chain A"/>
    <property type="match status" value="1"/>
</dbReference>
<evidence type="ECO:0000313" key="9">
    <source>
        <dbReference type="Proteomes" id="UP000775213"/>
    </source>
</evidence>
<dbReference type="InterPro" id="IPR005150">
    <property type="entry name" value="Cellulose_synth"/>
</dbReference>
<keyword evidence="9" id="KW-1185">Reference proteome</keyword>
<comment type="subcellular location">
    <subcellularLocation>
        <location evidence="1">Endomembrane system</location>
        <topology evidence="1">Multi-pass membrane protein</topology>
    </subcellularLocation>
</comment>
<dbReference type="GO" id="GO:0012505">
    <property type="term" value="C:endomembrane system"/>
    <property type="evidence" value="ECO:0007669"/>
    <property type="project" value="UniProtKB-SubCell"/>
</dbReference>
<dbReference type="GO" id="GO:0071555">
    <property type="term" value="P:cell wall organization"/>
    <property type="evidence" value="ECO:0007669"/>
    <property type="project" value="UniProtKB-KW"/>
</dbReference>
<dbReference type="PANTHER" id="PTHR13301">
    <property type="entry name" value="X-BOX TRANSCRIPTION FACTOR-RELATED"/>
    <property type="match status" value="1"/>
</dbReference>
<dbReference type="Pfam" id="PF03552">
    <property type="entry name" value="Cellulose_synt"/>
    <property type="match status" value="1"/>
</dbReference>
<gene>
    <name evidence="8" type="ORF">IEQ34_008750</name>
</gene>
<dbReference type="EMBL" id="JAGFBR010000009">
    <property type="protein sequence ID" value="KAH0461175.1"/>
    <property type="molecule type" value="Genomic_DNA"/>
</dbReference>
<evidence type="ECO:0000256" key="4">
    <source>
        <dbReference type="ARBA" id="ARBA00022692"/>
    </source>
</evidence>
<evidence type="ECO:0000313" key="8">
    <source>
        <dbReference type="EMBL" id="KAH0461175.1"/>
    </source>
</evidence>
<dbReference type="InterPro" id="IPR029044">
    <property type="entry name" value="Nucleotide-diphossugar_trans"/>
</dbReference>
<protein>
    <submittedName>
        <fullName evidence="8">Uncharacterized protein</fullName>
    </submittedName>
</protein>
<evidence type="ECO:0000256" key="7">
    <source>
        <dbReference type="ARBA" id="ARBA00023316"/>
    </source>
</evidence>
<keyword evidence="3" id="KW-0808">Transferase</keyword>
<evidence type="ECO:0000256" key="1">
    <source>
        <dbReference type="ARBA" id="ARBA00004127"/>
    </source>
</evidence>
<keyword evidence="7" id="KW-0961">Cell wall biogenesis/degradation</keyword>
<keyword evidence="2" id="KW-0328">Glycosyltransferase</keyword>
<dbReference type="Proteomes" id="UP000775213">
    <property type="component" value="Unassembled WGS sequence"/>
</dbReference>
<organism evidence="8 9">
    <name type="scientific">Dendrobium chrysotoxum</name>
    <name type="common">Orchid</name>
    <dbReference type="NCBI Taxonomy" id="161865"/>
    <lineage>
        <taxon>Eukaryota</taxon>
        <taxon>Viridiplantae</taxon>
        <taxon>Streptophyta</taxon>
        <taxon>Embryophyta</taxon>
        <taxon>Tracheophyta</taxon>
        <taxon>Spermatophyta</taxon>
        <taxon>Magnoliopsida</taxon>
        <taxon>Liliopsida</taxon>
        <taxon>Asparagales</taxon>
        <taxon>Orchidaceae</taxon>
        <taxon>Epidendroideae</taxon>
        <taxon>Malaxideae</taxon>
        <taxon>Dendrobiinae</taxon>
        <taxon>Dendrobium</taxon>
    </lineage>
</organism>
<evidence type="ECO:0000256" key="3">
    <source>
        <dbReference type="ARBA" id="ARBA00022679"/>
    </source>
</evidence>
<comment type="caution">
    <text evidence="8">The sequence shown here is derived from an EMBL/GenBank/DDBJ whole genome shotgun (WGS) entry which is preliminary data.</text>
</comment>
<evidence type="ECO:0000256" key="5">
    <source>
        <dbReference type="ARBA" id="ARBA00022989"/>
    </source>
</evidence>
<evidence type="ECO:0000256" key="6">
    <source>
        <dbReference type="ARBA" id="ARBA00023136"/>
    </source>
</evidence>
<accession>A0AAV7GHB0</accession>
<dbReference type="GO" id="GO:0016020">
    <property type="term" value="C:membrane"/>
    <property type="evidence" value="ECO:0007669"/>
    <property type="project" value="InterPro"/>
</dbReference>
<keyword evidence="6" id="KW-0472">Membrane</keyword>
<name>A0AAV7GHB0_DENCH</name>
<keyword evidence="5" id="KW-1133">Transmembrane helix</keyword>
<keyword evidence="4" id="KW-0812">Transmembrane</keyword>
<dbReference type="AlphaFoldDB" id="A0AAV7GHB0"/>
<proteinExistence type="predicted"/>
<dbReference type="GO" id="GO:0016760">
    <property type="term" value="F:cellulose synthase (UDP-forming) activity"/>
    <property type="evidence" value="ECO:0007669"/>
    <property type="project" value="InterPro"/>
</dbReference>
<evidence type="ECO:0000256" key="2">
    <source>
        <dbReference type="ARBA" id="ARBA00022676"/>
    </source>
</evidence>
<reference evidence="8 9" key="1">
    <citation type="journal article" date="2021" name="Hortic Res">
        <title>Chromosome-scale assembly of the Dendrobium chrysotoxum genome enhances the understanding of orchid evolution.</title>
        <authorList>
            <person name="Zhang Y."/>
            <person name="Zhang G.Q."/>
            <person name="Zhang D."/>
            <person name="Liu X.D."/>
            <person name="Xu X.Y."/>
            <person name="Sun W.H."/>
            <person name="Yu X."/>
            <person name="Zhu X."/>
            <person name="Wang Z.W."/>
            <person name="Zhao X."/>
            <person name="Zhong W.Y."/>
            <person name="Chen H."/>
            <person name="Yin W.L."/>
            <person name="Huang T."/>
            <person name="Niu S.C."/>
            <person name="Liu Z.J."/>
        </authorList>
    </citation>
    <scope>NUCLEOTIDE SEQUENCE [LARGE SCALE GENOMIC DNA]</scope>
    <source>
        <strain evidence="8">Lindl</strain>
    </source>
</reference>
<dbReference type="GO" id="GO:0071669">
    <property type="term" value="P:plant-type cell wall organization or biogenesis"/>
    <property type="evidence" value="ECO:0007669"/>
    <property type="project" value="UniProtKB-ARBA"/>
</dbReference>
<dbReference type="GO" id="GO:0030244">
    <property type="term" value="P:cellulose biosynthetic process"/>
    <property type="evidence" value="ECO:0007669"/>
    <property type="project" value="InterPro"/>
</dbReference>
<sequence length="289" mass="33751">MQLRVFEQISNGSIILTIDCDMCTNNVESIRDALCFFIDEERGHEYAFVQFPNSFENLTKQDLYASSFKMIHKVGSYNCKTLRSSYFNMKEEKNHHTHFYAQFIYFPGLDGLGGPMYTGSCCFHRRDCLNGRKYGELNKIELKRERPKIQEAKMSALEERTKNLATCSYEENTQWGKERLEISIFQSKKRTFPWSFSNNTLSGTSYFLLYHVHMQVSSLWFMPFAFAKNFLRVQYAFTKISELSLENIIYEKASFETAFNQSSFAAIESSKKTIPSEVIIDIVRNSFVH</sequence>